<dbReference type="Pfam" id="PF13442">
    <property type="entry name" value="Cytochrome_CBB3"/>
    <property type="match status" value="1"/>
</dbReference>
<evidence type="ECO:0000256" key="4">
    <source>
        <dbReference type="ARBA" id="ARBA00022982"/>
    </source>
</evidence>
<proteinExistence type="predicted"/>
<evidence type="ECO:0000313" key="8">
    <source>
        <dbReference type="EMBL" id="AMY08579.1"/>
    </source>
</evidence>
<evidence type="ECO:0000256" key="1">
    <source>
        <dbReference type="ARBA" id="ARBA00022448"/>
    </source>
</evidence>
<evidence type="ECO:0000256" key="6">
    <source>
        <dbReference type="PROSITE-ProRule" id="PRU00433"/>
    </source>
</evidence>
<keyword evidence="5 6" id="KW-0408">Iron</keyword>
<keyword evidence="2 6" id="KW-0349">Heme</keyword>
<keyword evidence="4" id="KW-0249">Electron transport</keyword>
<feature type="domain" description="Cytochrome c" evidence="7">
    <location>
        <begin position="53"/>
        <end position="148"/>
    </location>
</feature>
<dbReference type="Proteomes" id="UP000076079">
    <property type="component" value="Chromosome"/>
</dbReference>
<dbReference type="RefSeq" id="WP_110174599.1">
    <property type="nucleotide sequence ID" value="NZ_CP015136.1"/>
</dbReference>
<evidence type="ECO:0000256" key="5">
    <source>
        <dbReference type="ARBA" id="ARBA00023004"/>
    </source>
</evidence>
<reference evidence="8 9" key="1">
    <citation type="journal article" date="2016" name="Genome Announc.">
        <title>First Complete Genome Sequence of a Subdivision 6 Acidobacterium Strain.</title>
        <authorList>
            <person name="Huang S."/>
            <person name="Vieira S."/>
            <person name="Bunk B."/>
            <person name="Riedel T."/>
            <person name="Sproer C."/>
            <person name="Overmann J."/>
        </authorList>
    </citation>
    <scope>NUCLEOTIDE SEQUENCE [LARGE SCALE GENOMIC DNA]</scope>
    <source>
        <strain evidence="9">DSM 100886 HEG_-6_39</strain>
    </source>
</reference>
<dbReference type="AlphaFoldDB" id="A0A143PLD1"/>
<dbReference type="Gene3D" id="1.10.760.10">
    <property type="entry name" value="Cytochrome c-like domain"/>
    <property type="match status" value="2"/>
</dbReference>
<dbReference type="GO" id="GO:0046872">
    <property type="term" value="F:metal ion binding"/>
    <property type="evidence" value="ECO:0007669"/>
    <property type="project" value="UniProtKB-KW"/>
</dbReference>
<dbReference type="GO" id="GO:0020037">
    <property type="term" value="F:heme binding"/>
    <property type="evidence" value="ECO:0007669"/>
    <property type="project" value="InterPro"/>
</dbReference>
<dbReference type="InterPro" id="IPR036909">
    <property type="entry name" value="Cyt_c-like_dom_sf"/>
</dbReference>
<keyword evidence="3 6" id="KW-0479">Metal-binding</keyword>
<dbReference type="PROSITE" id="PS51007">
    <property type="entry name" value="CYTC"/>
    <property type="match status" value="2"/>
</dbReference>
<dbReference type="GO" id="GO:0009055">
    <property type="term" value="F:electron transfer activity"/>
    <property type="evidence" value="ECO:0007669"/>
    <property type="project" value="InterPro"/>
</dbReference>
<organism evidence="8 9">
    <name type="scientific">Luteitalea pratensis</name>
    <dbReference type="NCBI Taxonomy" id="1855912"/>
    <lineage>
        <taxon>Bacteria</taxon>
        <taxon>Pseudomonadati</taxon>
        <taxon>Acidobacteriota</taxon>
        <taxon>Vicinamibacteria</taxon>
        <taxon>Vicinamibacterales</taxon>
        <taxon>Vicinamibacteraceae</taxon>
        <taxon>Luteitalea</taxon>
    </lineage>
</organism>
<sequence length="283" mass="30917">MPILLKWITRTVITLLVLVVLLVAAVFASSMVIRRRTWDVPATAIAVVPTDAAAIAEGGRLARILGCTDCHGEHLEGRLFFSEPHVADMVAPNLSRLVPSYSDAELARAIRHGIRRDGTGIFAMPSASFFHLSDEDLGRLIAYLRRQPRRDGDERVTSIGPIGHVGVATGRFQTVAATMDHGATRMVQAPLAKTAARGEYLARIACSECHGLTFGGGLDGKAPPLLIAAAYPDDAFRQLMRTGETLGKRDLYLMDDVARHRFSHFSDDEVTALHTYFRTLTAR</sequence>
<evidence type="ECO:0000256" key="2">
    <source>
        <dbReference type="ARBA" id="ARBA00022617"/>
    </source>
</evidence>
<gene>
    <name evidence="8" type="primary">adhB_2</name>
    <name evidence="8" type="ORF">LuPra_01783</name>
</gene>
<keyword evidence="9" id="KW-1185">Reference proteome</keyword>
<dbReference type="InterPro" id="IPR051811">
    <property type="entry name" value="Cytochrome_c550/c551-like"/>
</dbReference>
<keyword evidence="1" id="KW-0813">Transport</keyword>
<dbReference type="SUPFAM" id="SSF46626">
    <property type="entry name" value="Cytochrome c"/>
    <property type="match status" value="2"/>
</dbReference>
<dbReference type="EMBL" id="CP015136">
    <property type="protein sequence ID" value="AMY08579.1"/>
    <property type="molecule type" value="Genomic_DNA"/>
</dbReference>
<dbReference type="PANTHER" id="PTHR37823">
    <property type="entry name" value="CYTOCHROME C-553-LIKE"/>
    <property type="match status" value="1"/>
</dbReference>
<dbReference type="STRING" id="1855912.LuPra_01783"/>
<reference evidence="9" key="2">
    <citation type="submission" date="2016-04" db="EMBL/GenBank/DDBJ databases">
        <title>First Complete Genome Sequence of a Subdivision 6 Acidobacterium.</title>
        <authorList>
            <person name="Huang S."/>
            <person name="Vieira S."/>
            <person name="Bunk B."/>
            <person name="Riedel T."/>
            <person name="Sproeer C."/>
            <person name="Overmann J."/>
        </authorList>
    </citation>
    <scope>NUCLEOTIDE SEQUENCE [LARGE SCALE GENOMIC DNA]</scope>
    <source>
        <strain evidence="9">DSM 100886 HEG_-6_39</strain>
    </source>
</reference>
<evidence type="ECO:0000256" key="3">
    <source>
        <dbReference type="ARBA" id="ARBA00022723"/>
    </source>
</evidence>
<protein>
    <submittedName>
        <fullName evidence="8">Alcohol dehydrogenase cytochrome c subunit</fullName>
    </submittedName>
</protein>
<evidence type="ECO:0000259" key="7">
    <source>
        <dbReference type="PROSITE" id="PS51007"/>
    </source>
</evidence>
<dbReference type="InterPro" id="IPR009056">
    <property type="entry name" value="Cyt_c-like_dom"/>
</dbReference>
<dbReference type="KEGG" id="abac:LuPra_01783"/>
<evidence type="ECO:0000313" key="9">
    <source>
        <dbReference type="Proteomes" id="UP000076079"/>
    </source>
</evidence>
<feature type="domain" description="Cytochrome c" evidence="7">
    <location>
        <begin position="193"/>
        <end position="281"/>
    </location>
</feature>
<name>A0A143PLD1_LUTPR</name>
<accession>A0A143PLD1</accession>